<evidence type="ECO:0000259" key="4">
    <source>
        <dbReference type="PROSITE" id="PS50158"/>
    </source>
</evidence>
<keyword evidence="1" id="KW-0507">mRNA processing</keyword>
<comment type="caution">
    <text evidence="5">The sequence shown here is derived from an EMBL/GenBank/DDBJ whole genome shotgun (WGS) entry which is preliminary data.</text>
</comment>
<evidence type="ECO:0000256" key="2">
    <source>
        <dbReference type="PROSITE-ProRule" id="PRU00047"/>
    </source>
</evidence>
<accession>A0A9Q3FIZ2</accession>
<dbReference type="GO" id="GO:0008270">
    <property type="term" value="F:zinc ion binding"/>
    <property type="evidence" value="ECO:0007669"/>
    <property type="project" value="UniProtKB-KW"/>
</dbReference>
<keyword evidence="6" id="KW-1185">Reference proteome</keyword>
<feature type="compositionally biased region" description="Basic and acidic residues" evidence="3">
    <location>
        <begin position="91"/>
        <end position="108"/>
    </location>
</feature>
<protein>
    <recommendedName>
        <fullName evidence="4">CCHC-type domain-containing protein</fullName>
    </recommendedName>
</protein>
<dbReference type="AlphaFoldDB" id="A0A9Q3FIZ2"/>
<sequence length="141" mass="15991">MANCPLIGFSLELPQHPFRGVIICGCDNITTRKKIGRNLYKPPMDNKTSGRPIQKPNKTYEKAPFKCHKCGSTSHFANTCPKKTRINDIEIEKDDTKETKNVSVHESDSEPYEEEEIPDELSIENINVSVEVTEIHSHLPQ</sequence>
<dbReference type="PROSITE" id="PS50158">
    <property type="entry name" value="ZF_CCHC"/>
    <property type="match status" value="1"/>
</dbReference>
<evidence type="ECO:0000313" key="5">
    <source>
        <dbReference type="EMBL" id="MBW0539347.1"/>
    </source>
</evidence>
<feature type="domain" description="CCHC-type" evidence="4">
    <location>
        <begin position="66"/>
        <end position="82"/>
    </location>
</feature>
<dbReference type="GO" id="GO:0003676">
    <property type="term" value="F:nucleic acid binding"/>
    <property type="evidence" value="ECO:0007669"/>
    <property type="project" value="InterPro"/>
</dbReference>
<evidence type="ECO:0000256" key="1">
    <source>
        <dbReference type="ARBA" id="ARBA00022664"/>
    </source>
</evidence>
<keyword evidence="2" id="KW-0863">Zinc-finger</keyword>
<dbReference type="EMBL" id="AVOT02043935">
    <property type="protein sequence ID" value="MBW0539347.1"/>
    <property type="molecule type" value="Genomic_DNA"/>
</dbReference>
<keyword evidence="2" id="KW-0862">Zinc</keyword>
<organism evidence="5 6">
    <name type="scientific">Austropuccinia psidii MF-1</name>
    <dbReference type="NCBI Taxonomy" id="1389203"/>
    <lineage>
        <taxon>Eukaryota</taxon>
        <taxon>Fungi</taxon>
        <taxon>Dikarya</taxon>
        <taxon>Basidiomycota</taxon>
        <taxon>Pucciniomycotina</taxon>
        <taxon>Pucciniomycetes</taxon>
        <taxon>Pucciniales</taxon>
        <taxon>Sphaerophragmiaceae</taxon>
        <taxon>Austropuccinia</taxon>
    </lineage>
</organism>
<dbReference type="SUPFAM" id="SSF57756">
    <property type="entry name" value="Retrovirus zinc finger-like domains"/>
    <property type="match status" value="1"/>
</dbReference>
<evidence type="ECO:0000256" key="3">
    <source>
        <dbReference type="SAM" id="MobiDB-lite"/>
    </source>
</evidence>
<name>A0A9Q3FIZ2_9BASI</name>
<dbReference type="InterPro" id="IPR001878">
    <property type="entry name" value="Znf_CCHC"/>
</dbReference>
<dbReference type="Gene3D" id="4.10.60.10">
    <property type="entry name" value="Zinc finger, CCHC-type"/>
    <property type="match status" value="1"/>
</dbReference>
<feature type="region of interest" description="Disordered" evidence="3">
    <location>
        <begin position="38"/>
        <end position="58"/>
    </location>
</feature>
<evidence type="ECO:0000313" key="6">
    <source>
        <dbReference type="Proteomes" id="UP000765509"/>
    </source>
</evidence>
<feature type="region of interest" description="Disordered" evidence="3">
    <location>
        <begin position="91"/>
        <end position="118"/>
    </location>
</feature>
<reference evidence="5" key="1">
    <citation type="submission" date="2021-03" db="EMBL/GenBank/DDBJ databases">
        <title>Draft genome sequence of rust myrtle Austropuccinia psidii MF-1, a brazilian biotype.</title>
        <authorList>
            <person name="Quecine M.C."/>
            <person name="Pachon D.M.R."/>
            <person name="Bonatelli M.L."/>
            <person name="Correr F.H."/>
            <person name="Franceschini L.M."/>
            <person name="Leite T.F."/>
            <person name="Margarido G.R.A."/>
            <person name="Almeida C.A."/>
            <person name="Ferrarezi J.A."/>
            <person name="Labate C.A."/>
        </authorList>
    </citation>
    <scope>NUCLEOTIDE SEQUENCE</scope>
    <source>
        <strain evidence="5">MF-1</strain>
    </source>
</reference>
<proteinExistence type="predicted"/>
<dbReference type="InterPro" id="IPR036875">
    <property type="entry name" value="Znf_CCHC_sf"/>
</dbReference>
<dbReference type="Proteomes" id="UP000765509">
    <property type="component" value="Unassembled WGS sequence"/>
</dbReference>
<dbReference type="GO" id="GO:0006397">
    <property type="term" value="P:mRNA processing"/>
    <property type="evidence" value="ECO:0007669"/>
    <property type="project" value="UniProtKB-KW"/>
</dbReference>
<keyword evidence="2" id="KW-0479">Metal-binding</keyword>
<gene>
    <name evidence="5" type="ORF">O181_079062</name>
</gene>
<feature type="compositionally biased region" description="Acidic residues" evidence="3">
    <location>
        <begin position="109"/>
        <end position="118"/>
    </location>
</feature>